<dbReference type="Proteomes" id="UP000244892">
    <property type="component" value="Chromosome"/>
</dbReference>
<evidence type="ECO:0000313" key="2">
    <source>
        <dbReference type="EMBL" id="AWI54437.1"/>
    </source>
</evidence>
<keyword evidence="3" id="KW-1185">Reference proteome</keyword>
<dbReference type="OrthoDB" id="433681at2"/>
<gene>
    <name evidence="2" type="ORF">DEH84_14150</name>
</gene>
<dbReference type="AlphaFoldDB" id="A0A2U8FU99"/>
<evidence type="ECO:0000313" key="3">
    <source>
        <dbReference type="Proteomes" id="UP000244892"/>
    </source>
</evidence>
<accession>A0A2U8FU99</accession>
<organism evidence="2 3">
    <name type="scientific">Aquabacterium olei</name>
    <dbReference type="NCBI Taxonomy" id="1296669"/>
    <lineage>
        <taxon>Bacteria</taxon>
        <taxon>Pseudomonadati</taxon>
        <taxon>Pseudomonadota</taxon>
        <taxon>Betaproteobacteria</taxon>
        <taxon>Burkholderiales</taxon>
        <taxon>Aquabacterium</taxon>
    </lineage>
</organism>
<dbReference type="InterPro" id="IPR001173">
    <property type="entry name" value="Glyco_trans_2-like"/>
</dbReference>
<evidence type="ECO:0000259" key="1">
    <source>
        <dbReference type="Pfam" id="PF00535"/>
    </source>
</evidence>
<reference evidence="2 3" key="1">
    <citation type="submission" date="2018-05" db="EMBL/GenBank/DDBJ databases">
        <title>complete genome sequence of Aquabacterium olei NBRC 110486.</title>
        <authorList>
            <person name="Tang B."/>
            <person name="Chang J."/>
            <person name="Zhang L."/>
            <person name="Yang H."/>
        </authorList>
    </citation>
    <scope>NUCLEOTIDE SEQUENCE [LARGE SCALE GENOMIC DNA]</scope>
    <source>
        <strain evidence="2 3">NBRC 110486</strain>
    </source>
</reference>
<dbReference type="Pfam" id="PF00535">
    <property type="entry name" value="Glycos_transf_2"/>
    <property type="match status" value="1"/>
</dbReference>
<sequence length="280" mass="31071">MSETQNPVPLLSVVTVVRNDLAGLKATMASLRERLALPLAQGAVEHVVIDGSTNGEIRNFLVQQAIAPGSWVSEPDRGIYDAMNKGLDRAGGRYVLFMNAGDVFSSFFDWRLLVPHLRGGSRVLLAYAVECFGNDRYLRPGLGREGHVFGAPSHQSTFYPRAFFTEARYRLDLPVKGDGDYTKRAIEQVGALFLPTVVAEFALGGVSSNYTATKVLRRRLAEQEVWRERAKLLIKFVLWRLLPQRWFYRVLAWGKYTPLDHGGLPGLRAAPLEGPAGRAG</sequence>
<dbReference type="InterPro" id="IPR029044">
    <property type="entry name" value="Nucleotide-diphossugar_trans"/>
</dbReference>
<name>A0A2U8FU99_9BURK</name>
<feature type="domain" description="Glycosyltransferase 2-like" evidence="1">
    <location>
        <begin position="12"/>
        <end position="132"/>
    </location>
</feature>
<dbReference type="KEGG" id="aon:DEH84_14150"/>
<dbReference type="EMBL" id="CP029210">
    <property type="protein sequence ID" value="AWI54437.1"/>
    <property type="molecule type" value="Genomic_DNA"/>
</dbReference>
<dbReference type="SUPFAM" id="SSF53448">
    <property type="entry name" value="Nucleotide-diphospho-sugar transferases"/>
    <property type="match status" value="1"/>
</dbReference>
<protein>
    <recommendedName>
        <fullName evidence="1">Glycosyltransferase 2-like domain-containing protein</fullName>
    </recommendedName>
</protein>
<dbReference type="RefSeq" id="WP_109037433.1">
    <property type="nucleotide sequence ID" value="NZ_CP029210.1"/>
</dbReference>
<dbReference type="Gene3D" id="3.90.550.10">
    <property type="entry name" value="Spore Coat Polysaccharide Biosynthesis Protein SpsA, Chain A"/>
    <property type="match status" value="1"/>
</dbReference>
<proteinExistence type="predicted"/>